<evidence type="ECO:0000256" key="9">
    <source>
        <dbReference type="ARBA" id="ARBA00047615"/>
    </source>
</evidence>
<dbReference type="SUPFAM" id="SSF52540">
    <property type="entry name" value="P-loop containing nucleoside triphosphate hydrolases"/>
    <property type="match status" value="1"/>
</dbReference>
<dbReference type="GO" id="GO:0005737">
    <property type="term" value="C:cytoplasm"/>
    <property type="evidence" value="ECO:0007669"/>
    <property type="project" value="UniProtKB-SubCell"/>
</dbReference>
<dbReference type="EC" id="2.7.4.25" evidence="3"/>
<evidence type="ECO:0000256" key="6">
    <source>
        <dbReference type="ARBA" id="ARBA00022741"/>
    </source>
</evidence>
<comment type="caution">
    <text evidence="11">The sequence shown here is derived from an EMBL/GenBank/DDBJ whole genome shotgun (WGS) entry which is preliminary data.</text>
</comment>
<comment type="catalytic activity">
    <reaction evidence="9">
        <text>dCMP + ATP = dCDP + ADP</text>
        <dbReference type="Rhea" id="RHEA:25094"/>
        <dbReference type="ChEBI" id="CHEBI:30616"/>
        <dbReference type="ChEBI" id="CHEBI:57566"/>
        <dbReference type="ChEBI" id="CHEBI:58593"/>
        <dbReference type="ChEBI" id="CHEBI:456216"/>
        <dbReference type="EC" id="2.7.4.25"/>
    </reaction>
</comment>
<sequence length="188" mass="21428">MILTIAGSPGTGKTSVGKILADKLGYRFYSMGGLRGNMALEKGLTLDELNALGEQEGSTDIPVDEYQKELGQKEDNFVIEGRLSWHFIPHSFKILLTCDPAEAARRIYLARKHEADTREDEPLYASPEEAEKVLRLRVESDKRRYQKYYGIDYQDQAHYDLVIDTTDSSEPEETAERILAELRKRRQG</sequence>
<dbReference type="InterPro" id="IPR011994">
    <property type="entry name" value="Cytidylate_kinase_dom"/>
</dbReference>
<evidence type="ECO:0000313" key="12">
    <source>
        <dbReference type="Proteomes" id="UP000710385"/>
    </source>
</evidence>
<keyword evidence="5" id="KW-0808">Transferase</keyword>
<dbReference type="Gene3D" id="3.40.50.300">
    <property type="entry name" value="P-loop containing nucleotide triphosphate hydrolases"/>
    <property type="match status" value="1"/>
</dbReference>
<keyword evidence="4" id="KW-0963">Cytoplasm</keyword>
<evidence type="ECO:0000256" key="1">
    <source>
        <dbReference type="ARBA" id="ARBA00004496"/>
    </source>
</evidence>
<evidence type="ECO:0000256" key="3">
    <source>
        <dbReference type="ARBA" id="ARBA00012906"/>
    </source>
</evidence>
<keyword evidence="8" id="KW-0067">ATP-binding</keyword>
<dbReference type="GO" id="GO:0006139">
    <property type="term" value="P:nucleobase-containing compound metabolic process"/>
    <property type="evidence" value="ECO:0007669"/>
    <property type="project" value="InterPro"/>
</dbReference>
<evidence type="ECO:0000256" key="4">
    <source>
        <dbReference type="ARBA" id="ARBA00022490"/>
    </source>
</evidence>
<keyword evidence="6" id="KW-0547">Nucleotide-binding</keyword>
<keyword evidence="7 11" id="KW-0418">Kinase</keyword>
<proteinExistence type="inferred from homology"/>
<dbReference type="EMBL" id="JABTTY010000001">
    <property type="protein sequence ID" value="MBE7525097.1"/>
    <property type="molecule type" value="Genomic_DNA"/>
</dbReference>
<dbReference type="NCBIfam" id="TIGR02173">
    <property type="entry name" value="cyt_kin_arch"/>
    <property type="match status" value="1"/>
</dbReference>
<dbReference type="AlphaFoldDB" id="A0A928Y632"/>
<dbReference type="GO" id="GO:0005524">
    <property type="term" value="F:ATP binding"/>
    <property type="evidence" value="ECO:0007669"/>
    <property type="project" value="UniProtKB-KW"/>
</dbReference>
<comment type="catalytic activity">
    <reaction evidence="10">
        <text>CMP + ATP = CDP + ADP</text>
        <dbReference type="Rhea" id="RHEA:11600"/>
        <dbReference type="ChEBI" id="CHEBI:30616"/>
        <dbReference type="ChEBI" id="CHEBI:58069"/>
        <dbReference type="ChEBI" id="CHEBI:60377"/>
        <dbReference type="ChEBI" id="CHEBI:456216"/>
        <dbReference type="EC" id="2.7.4.25"/>
    </reaction>
</comment>
<evidence type="ECO:0000256" key="2">
    <source>
        <dbReference type="ARBA" id="ARBA00011005"/>
    </source>
</evidence>
<comment type="subcellular location">
    <subcellularLocation>
        <location evidence="1">Cytoplasm</location>
    </subcellularLocation>
</comment>
<organism evidence="11 12">
    <name type="scientific">candidate division WWE3 bacterium</name>
    <dbReference type="NCBI Taxonomy" id="2053526"/>
    <lineage>
        <taxon>Bacteria</taxon>
        <taxon>Katanobacteria</taxon>
    </lineage>
</organism>
<dbReference type="InterPro" id="IPR027417">
    <property type="entry name" value="P-loop_NTPase"/>
</dbReference>
<name>A0A928Y632_UNCKA</name>
<dbReference type="Pfam" id="PF13189">
    <property type="entry name" value="Cytidylate_kin2"/>
    <property type="match status" value="1"/>
</dbReference>
<dbReference type="InterPro" id="IPR011892">
    <property type="entry name" value="Cyt_kin_arch"/>
</dbReference>
<reference evidence="11" key="1">
    <citation type="submission" date="2020-05" db="EMBL/GenBank/DDBJ databases">
        <title>High-Quality Genomes of Partial-Nitritation/Anammox System by Hierarchical Clustering Based Hybrid Assembly.</title>
        <authorList>
            <person name="Liu L."/>
            <person name="Wang Y."/>
            <person name="Che Y."/>
            <person name="Chen Y."/>
            <person name="Xia Y."/>
            <person name="Luo R."/>
            <person name="Cheng S.H."/>
            <person name="Zheng C."/>
            <person name="Zhang T."/>
        </authorList>
    </citation>
    <scope>NUCLEOTIDE SEQUENCE</scope>
    <source>
        <strain evidence="11">H1_PAT1</strain>
    </source>
</reference>
<dbReference type="GO" id="GO:0036431">
    <property type="term" value="F:dCMP kinase activity"/>
    <property type="evidence" value="ECO:0007669"/>
    <property type="project" value="InterPro"/>
</dbReference>
<protein>
    <recommendedName>
        <fullName evidence="3">(d)CMP kinase</fullName>
        <ecNumber evidence="3">2.7.4.25</ecNumber>
    </recommendedName>
</protein>
<accession>A0A928Y632</accession>
<dbReference type="Proteomes" id="UP000710385">
    <property type="component" value="Unassembled WGS sequence"/>
</dbReference>
<evidence type="ECO:0000256" key="10">
    <source>
        <dbReference type="ARBA" id="ARBA00048478"/>
    </source>
</evidence>
<comment type="similarity">
    <text evidence="2">Belongs to the cytidylate kinase family. Type 2 subfamily.</text>
</comment>
<dbReference type="CDD" id="cd02020">
    <property type="entry name" value="CMPK"/>
    <property type="match status" value="1"/>
</dbReference>
<evidence type="ECO:0000256" key="7">
    <source>
        <dbReference type="ARBA" id="ARBA00022777"/>
    </source>
</evidence>
<evidence type="ECO:0000256" key="5">
    <source>
        <dbReference type="ARBA" id="ARBA00022679"/>
    </source>
</evidence>
<gene>
    <name evidence="11" type="ORF">HS096_01745</name>
</gene>
<evidence type="ECO:0000313" key="11">
    <source>
        <dbReference type="EMBL" id="MBE7525097.1"/>
    </source>
</evidence>
<evidence type="ECO:0000256" key="8">
    <source>
        <dbReference type="ARBA" id="ARBA00022840"/>
    </source>
</evidence>